<comment type="caution">
    <text evidence="2">The sequence shown here is derived from an EMBL/GenBank/DDBJ whole genome shotgun (WGS) entry which is preliminary data.</text>
</comment>
<evidence type="ECO:0000256" key="1">
    <source>
        <dbReference type="SAM" id="MobiDB-lite"/>
    </source>
</evidence>
<feature type="region of interest" description="Disordered" evidence="1">
    <location>
        <begin position="1"/>
        <end position="54"/>
    </location>
</feature>
<evidence type="ECO:0000313" key="3">
    <source>
        <dbReference type="Proteomes" id="UP000825729"/>
    </source>
</evidence>
<feature type="compositionally biased region" description="Basic and acidic residues" evidence="1">
    <location>
        <begin position="1"/>
        <end position="10"/>
    </location>
</feature>
<reference evidence="2 3" key="1">
    <citation type="submission" date="2021-07" db="EMBL/GenBank/DDBJ databases">
        <title>The Aristolochia fimbriata genome: insights into angiosperm evolution, floral development and chemical biosynthesis.</title>
        <authorList>
            <person name="Jiao Y."/>
        </authorList>
    </citation>
    <scope>NUCLEOTIDE SEQUENCE [LARGE SCALE GENOMIC DNA]</scope>
    <source>
        <strain evidence="2">IBCAS-2021</strain>
        <tissue evidence="2">Leaf</tissue>
    </source>
</reference>
<dbReference type="AlphaFoldDB" id="A0AAV7EN67"/>
<gene>
    <name evidence="2" type="ORF">H6P81_009824</name>
</gene>
<evidence type="ECO:0000313" key="2">
    <source>
        <dbReference type="EMBL" id="KAG9449859.1"/>
    </source>
</evidence>
<protein>
    <submittedName>
        <fullName evidence="2">Uncharacterized protein</fullName>
    </submittedName>
</protein>
<dbReference type="Proteomes" id="UP000825729">
    <property type="component" value="Unassembled WGS sequence"/>
</dbReference>
<keyword evidence="3" id="KW-1185">Reference proteome</keyword>
<dbReference type="EMBL" id="JAINDJ010000004">
    <property type="protein sequence ID" value="KAG9449859.1"/>
    <property type="molecule type" value="Genomic_DNA"/>
</dbReference>
<feature type="compositionally biased region" description="Polar residues" evidence="1">
    <location>
        <begin position="40"/>
        <end position="54"/>
    </location>
</feature>
<feature type="compositionally biased region" description="Basic and acidic residues" evidence="1">
    <location>
        <begin position="25"/>
        <end position="39"/>
    </location>
</feature>
<organism evidence="2 3">
    <name type="scientific">Aristolochia fimbriata</name>
    <name type="common">White veined hardy Dutchman's pipe vine</name>
    <dbReference type="NCBI Taxonomy" id="158543"/>
    <lineage>
        <taxon>Eukaryota</taxon>
        <taxon>Viridiplantae</taxon>
        <taxon>Streptophyta</taxon>
        <taxon>Embryophyta</taxon>
        <taxon>Tracheophyta</taxon>
        <taxon>Spermatophyta</taxon>
        <taxon>Magnoliopsida</taxon>
        <taxon>Magnoliidae</taxon>
        <taxon>Piperales</taxon>
        <taxon>Aristolochiaceae</taxon>
        <taxon>Aristolochia</taxon>
    </lineage>
</organism>
<accession>A0AAV7EN67</accession>
<sequence length="54" mass="6193">MEKKSHRDCNPSRNKVAQSVRAGRRTTEVARAGEERHEQNCNVRTSRLTSQPKT</sequence>
<name>A0AAV7EN67_ARIFI</name>
<proteinExistence type="predicted"/>